<gene>
    <name evidence="5" type="ORF">M0R45_020968</name>
</gene>
<dbReference type="PROSITE" id="PS50082">
    <property type="entry name" value="WD_REPEATS_2"/>
    <property type="match status" value="1"/>
</dbReference>
<dbReference type="Pfam" id="PF00400">
    <property type="entry name" value="WD40"/>
    <property type="match status" value="1"/>
</dbReference>
<dbReference type="SUPFAM" id="SSF50978">
    <property type="entry name" value="WD40 repeat-like"/>
    <property type="match status" value="1"/>
</dbReference>
<name>A0AAW1XD16_RUBAR</name>
<dbReference type="InterPro" id="IPR011989">
    <property type="entry name" value="ARM-like"/>
</dbReference>
<feature type="domain" description="Putative E3 ubiquitin-protein ligase LIN ARM-like" evidence="3">
    <location>
        <begin position="649"/>
        <end position="1001"/>
    </location>
</feature>
<dbReference type="Pfam" id="PF23628">
    <property type="entry name" value="ARM_LIN_C"/>
    <property type="match status" value="1"/>
</dbReference>
<dbReference type="SMART" id="SM00320">
    <property type="entry name" value="WD40"/>
    <property type="match status" value="3"/>
</dbReference>
<dbReference type="Proteomes" id="UP001457282">
    <property type="component" value="Unassembled WGS sequence"/>
</dbReference>
<feature type="domain" description="Putative E3 ubiquitin-protein ligase LIN N-terminal" evidence="2">
    <location>
        <begin position="26"/>
        <end position="176"/>
    </location>
</feature>
<protein>
    <recommendedName>
        <fullName evidence="7">E3 ubiquitin-protein ligase LIN-1</fullName>
    </recommendedName>
</protein>
<evidence type="ECO:0000313" key="5">
    <source>
        <dbReference type="EMBL" id="KAK9933793.1"/>
    </source>
</evidence>
<keyword evidence="6" id="KW-1185">Reference proteome</keyword>
<dbReference type="InterPro" id="IPR056512">
    <property type="entry name" value="LIN_N"/>
</dbReference>
<reference evidence="5 6" key="1">
    <citation type="journal article" date="2023" name="G3 (Bethesda)">
        <title>A chromosome-length genome assembly and annotation of blackberry (Rubus argutus, cv. 'Hillquist').</title>
        <authorList>
            <person name="Bruna T."/>
            <person name="Aryal R."/>
            <person name="Dudchenko O."/>
            <person name="Sargent D.J."/>
            <person name="Mead D."/>
            <person name="Buti M."/>
            <person name="Cavallini A."/>
            <person name="Hytonen T."/>
            <person name="Andres J."/>
            <person name="Pham M."/>
            <person name="Weisz D."/>
            <person name="Mascagni F."/>
            <person name="Usai G."/>
            <person name="Natali L."/>
            <person name="Bassil N."/>
            <person name="Fernandez G.E."/>
            <person name="Lomsadze A."/>
            <person name="Armour M."/>
            <person name="Olukolu B."/>
            <person name="Poorten T."/>
            <person name="Britton C."/>
            <person name="Davik J."/>
            <person name="Ashrafi H."/>
            <person name="Aiden E.L."/>
            <person name="Borodovsky M."/>
            <person name="Worthington M."/>
        </authorList>
    </citation>
    <scope>NUCLEOTIDE SEQUENCE [LARGE SCALE GENOMIC DNA]</scope>
    <source>
        <strain evidence="5">PI 553951</strain>
    </source>
</reference>
<dbReference type="SUPFAM" id="SSF48371">
    <property type="entry name" value="ARM repeat"/>
    <property type="match status" value="1"/>
</dbReference>
<dbReference type="InterPro" id="IPR016024">
    <property type="entry name" value="ARM-type_fold"/>
</dbReference>
<dbReference type="Pfam" id="PF23654">
    <property type="entry name" value="ARM_LIN_2nd"/>
    <property type="match status" value="1"/>
</dbReference>
<evidence type="ECO:0000256" key="1">
    <source>
        <dbReference type="PROSITE-ProRule" id="PRU00221"/>
    </source>
</evidence>
<dbReference type="InterPro" id="IPR056514">
    <property type="entry name" value="ARM_LIN_2nd"/>
</dbReference>
<organism evidence="5 6">
    <name type="scientific">Rubus argutus</name>
    <name type="common">Southern blackberry</name>
    <dbReference type="NCBI Taxonomy" id="59490"/>
    <lineage>
        <taxon>Eukaryota</taxon>
        <taxon>Viridiplantae</taxon>
        <taxon>Streptophyta</taxon>
        <taxon>Embryophyta</taxon>
        <taxon>Tracheophyta</taxon>
        <taxon>Spermatophyta</taxon>
        <taxon>Magnoliopsida</taxon>
        <taxon>eudicotyledons</taxon>
        <taxon>Gunneridae</taxon>
        <taxon>Pentapetalae</taxon>
        <taxon>rosids</taxon>
        <taxon>fabids</taxon>
        <taxon>Rosales</taxon>
        <taxon>Rosaceae</taxon>
        <taxon>Rosoideae</taxon>
        <taxon>Rosoideae incertae sedis</taxon>
        <taxon>Rubus</taxon>
    </lineage>
</organism>
<dbReference type="PANTHER" id="PTHR35549">
    <property type="entry name" value="OS04G0584500 PROTEIN"/>
    <property type="match status" value="1"/>
</dbReference>
<dbReference type="InterPro" id="IPR015943">
    <property type="entry name" value="WD40/YVTN_repeat-like_dom_sf"/>
</dbReference>
<evidence type="ECO:0000259" key="2">
    <source>
        <dbReference type="Pfam" id="PF23568"/>
    </source>
</evidence>
<feature type="repeat" description="WD" evidence="1">
    <location>
        <begin position="1066"/>
        <end position="1099"/>
    </location>
</feature>
<feature type="domain" description="Putative E3 ubiquitin-protein ligase LIN ARM repeats" evidence="4">
    <location>
        <begin position="484"/>
        <end position="645"/>
    </location>
</feature>
<comment type="caution">
    <text evidence="5">The sequence shown here is derived from an EMBL/GenBank/DDBJ whole genome shotgun (WGS) entry which is preliminary data.</text>
</comment>
<dbReference type="Pfam" id="PF23568">
    <property type="entry name" value="ARM_LIN"/>
    <property type="match status" value="1"/>
</dbReference>
<keyword evidence="1" id="KW-0853">WD repeat</keyword>
<evidence type="ECO:0000313" key="6">
    <source>
        <dbReference type="Proteomes" id="UP001457282"/>
    </source>
</evidence>
<evidence type="ECO:0008006" key="7">
    <source>
        <dbReference type="Google" id="ProtNLM"/>
    </source>
</evidence>
<dbReference type="Gene3D" id="2.130.10.10">
    <property type="entry name" value="YVTN repeat-like/Quinoprotein amine dehydrogenase"/>
    <property type="match status" value="2"/>
</dbReference>
<dbReference type="PROSITE" id="PS50294">
    <property type="entry name" value="WD_REPEATS_REGION"/>
    <property type="match status" value="1"/>
</dbReference>
<accession>A0AAW1XD16</accession>
<evidence type="ECO:0000259" key="3">
    <source>
        <dbReference type="Pfam" id="PF23628"/>
    </source>
</evidence>
<dbReference type="Gene3D" id="1.25.10.10">
    <property type="entry name" value="Leucine-rich Repeat Variant"/>
    <property type="match status" value="1"/>
</dbReference>
<dbReference type="InterPro" id="IPR036322">
    <property type="entry name" value="WD40_repeat_dom_sf"/>
</dbReference>
<sequence length="1308" mass="147039">MEDIASCSTTALVSSHNPERLDLKSIRAVVISVNQCILKIIANAKTRNSIRVRCTSKLQNQKQDFFEFSDQSVISNLYWGIDSIEAAIQAEWPEDEAAHLRKAEQMLQVPALLDEGGTTAGIPNSYLVCCSYFYLSVVRKLQEDEWQVALHFLQAVLVSPRLVQTEFAHDFYQSVFPTCTGSERASKSLESIHKDEAIRQMARIYRDWLMYYKVMLYGQGGYTEILSPHKDTQYSLSGKSTSSDYSNKIEHDHSLQTRWNYEEVYPFDPQEDIVIEDELMSSINIPEFEEYGKPTVGLEQATKFHVNNKELQRNASMKRLQDMLNDYQSDTPTSVDSCSDFYDIESEVIDGSECSTRTATISAHVPKNVQARSSTPDSECKAISFARVCQEPMPNEVIQVNNSMILASRFTNSINGLLTISEHRDKRSKTLENSYVEKECASQQNYRINQRDHQRSVARKKHSLHSHKSSIEFHLHSTKDSKSELLSITEKAISKLFHWEGLGKWDEDYAVEVTTIYQILCDKKGEKCAILKDMILDQLLIGISASKEDKVIRVSVSILTTIVAANKSVIEDIKKKGLKLSDLASALKRNVHEAAILFYLMNPSPTEIKTLELLPALVGVVCSPNSYKGRPASLPTPLTASLMIIGVLVSSFDHATNNVHLAEISYPNVLHGLLDVARDSNIEELISWATILVKCIQYEGHCRRYISRLAPMAPFSRLLESNMKHARCIALEFFHEVLCIPRSSATALLQRLQKEGSMNIMNSLMLCVQQLQPEYQILAANLLLHLDTLDNSYSKSVFREEAMQVLLKMLVSEENSTTQHLSAFILSNIGGTYSWTGEPYTVAWLVKKAGVTSSYQRNTIKNIHWLDDCLEDAGTDSWCSKIARSIINIGNPVFDSLVKGLMSTTRKVSRDCLIAIAWLGFEITKSPDTIRCSACEILLGGVEQFLHPGFELDERVLACLCIYSYASGKGIKKLIHFSEGVRESLRRLSNVTWMAEELHKVADYVLPNQSQRISCVHTQILEVGVNCNGAVCALIYYKGFLHSGYSDGSMKVWNIKGQSATLLWDVKEHKKAVTCFSLVESRDSLISGSLDKTIRVWQVVHRKLECVEVIEAKEPIQHLNTCGDMIFAITHGHGIKVFDASRKAKDHCTKKKVKCMVVVHGKIYAGCKDSSIQEFSTTSNRAQEIKAGAKIWKLQRRPINAVVTYKDCLYSASSIVEGSNLKEWKRHGKPQMSLKTGKREKVMAMGITEDFIYLKCRSSTNSIQIWLRGTQQKVGRISAGSKITSLLTANDIILCGTEAGLIKGWIPL</sequence>
<dbReference type="InterPro" id="IPR001680">
    <property type="entry name" value="WD40_rpt"/>
</dbReference>
<evidence type="ECO:0000259" key="4">
    <source>
        <dbReference type="Pfam" id="PF23654"/>
    </source>
</evidence>
<proteinExistence type="predicted"/>
<dbReference type="PANTHER" id="PTHR35549:SF2">
    <property type="entry name" value="TRANSDUCIN_WD40 REPEAT-LIKE SUPERFAMILY PROTEIN"/>
    <property type="match status" value="1"/>
</dbReference>
<dbReference type="InterPro" id="IPR055566">
    <property type="entry name" value="ARM_LIN"/>
</dbReference>
<dbReference type="EMBL" id="JBEDUW010000004">
    <property type="protein sequence ID" value="KAK9933793.1"/>
    <property type="molecule type" value="Genomic_DNA"/>
</dbReference>